<accession>A0ABV6LA81</accession>
<organism evidence="2 3">
    <name type="scientific">Mucilaginibacter angelicae</name>
    <dbReference type="NCBI Taxonomy" id="869718"/>
    <lineage>
        <taxon>Bacteria</taxon>
        <taxon>Pseudomonadati</taxon>
        <taxon>Bacteroidota</taxon>
        <taxon>Sphingobacteriia</taxon>
        <taxon>Sphingobacteriales</taxon>
        <taxon>Sphingobacteriaceae</taxon>
        <taxon>Mucilaginibacter</taxon>
    </lineage>
</organism>
<gene>
    <name evidence="2" type="ORF">ACFFGT_19200</name>
</gene>
<evidence type="ECO:0000313" key="2">
    <source>
        <dbReference type="EMBL" id="MFC0516346.1"/>
    </source>
</evidence>
<evidence type="ECO:0000259" key="1">
    <source>
        <dbReference type="SMART" id="SM01126"/>
    </source>
</evidence>
<dbReference type="Pfam" id="PF12762">
    <property type="entry name" value="DDE_Tnp_IS1595"/>
    <property type="match status" value="1"/>
</dbReference>
<dbReference type="RefSeq" id="WP_377024132.1">
    <property type="nucleotide sequence ID" value="NZ_JBHLTS010000039.1"/>
</dbReference>
<dbReference type="InterPro" id="IPR053164">
    <property type="entry name" value="IS1016-like_transposase"/>
</dbReference>
<dbReference type="SMART" id="SM01126">
    <property type="entry name" value="DDE_Tnp_IS1595"/>
    <property type="match status" value="1"/>
</dbReference>
<dbReference type="EMBL" id="JBHLTS010000039">
    <property type="protein sequence ID" value="MFC0516346.1"/>
    <property type="molecule type" value="Genomic_DNA"/>
</dbReference>
<dbReference type="InterPro" id="IPR024442">
    <property type="entry name" value="Transposase_Zn_ribbon"/>
</dbReference>
<dbReference type="Pfam" id="PF12760">
    <property type="entry name" value="Zn_ribbon_IS1595"/>
    <property type="match status" value="1"/>
</dbReference>
<reference evidence="2 3" key="1">
    <citation type="submission" date="2024-09" db="EMBL/GenBank/DDBJ databases">
        <authorList>
            <person name="Sun Q."/>
            <person name="Mori K."/>
        </authorList>
    </citation>
    <scope>NUCLEOTIDE SEQUENCE [LARGE SCALE GENOMIC DNA]</scope>
    <source>
        <strain evidence="2 3">NCAIM B.02415</strain>
    </source>
</reference>
<dbReference type="InterPro" id="IPR024445">
    <property type="entry name" value="Tnp_ISXO2-like"/>
</dbReference>
<dbReference type="PANTHER" id="PTHR47163">
    <property type="entry name" value="DDE_TNP_IS1595 DOMAIN-CONTAINING PROTEIN"/>
    <property type="match status" value="1"/>
</dbReference>
<comment type="caution">
    <text evidence="2">The sequence shown here is derived from an EMBL/GenBank/DDBJ whole genome shotgun (WGS) entry which is preliminary data.</text>
</comment>
<keyword evidence="3" id="KW-1185">Reference proteome</keyword>
<protein>
    <submittedName>
        <fullName evidence="2">IS1595 family transposase</fullName>
    </submittedName>
</protein>
<dbReference type="Proteomes" id="UP001589828">
    <property type="component" value="Unassembled WGS sequence"/>
</dbReference>
<feature type="domain" description="ISXO2-like transposase" evidence="1">
    <location>
        <begin position="140"/>
        <end position="293"/>
    </location>
</feature>
<name>A0ABV6LA81_9SPHI</name>
<proteinExistence type="predicted"/>
<sequence>RVIAYEKTDKISIFMEMNILELIKKYPDQETCIGYLETLRWQNKPECPYCKSKQCSKRHQTHRYQCNSCNRSYSVLVGTIFESTKLPLPQWFLAITLILNAKKGLSSRQLSRDLGVNRNTGWYLQMRIRKAMQEGEDGGLFKGIVEIDETYLGGAKANHSKKKRQARRDSGQQITGMEDKQPVIGILERAGRIKLQIIEKAHGKTMKPIIEQTVEEEATIVTDGFGGYAGLGKTFKEHQVLNKEKEEYVRDQYHTNTIEGFWTLLKRGIYGQYHKVSSRHLQAYLDEFTFKYNHRDNRSIFDLLINKISAV</sequence>
<dbReference type="PANTHER" id="PTHR47163:SF2">
    <property type="entry name" value="SI:DKEY-17M8.2"/>
    <property type="match status" value="1"/>
</dbReference>
<feature type="non-terminal residue" evidence="2">
    <location>
        <position position="1"/>
    </location>
</feature>
<evidence type="ECO:0000313" key="3">
    <source>
        <dbReference type="Proteomes" id="UP001589828"/>
    </source>
</evidence>
<dbReference type="NCBIfam" id="NF033547">
    <property type="entry name" value="transpos_IS1595"/>
    <property type="match status" value="1"/>
</dbReference>